<keyword evidence="2" id="KW-1185">Reference proteome</keyword>
<organism evidence="1 2">
    <name type="scientific">Acinetobacter terrestris</name>
    <dbReference type="NCBI Taxonomy" id="2529843"/>
    <lineage>
        <taxon>Bacteria</taxon>
        <taxon>Pseudomonadati</taxon>
        <taxon>Pseudomonadota</taxon>
        <taxon>Gammaproteobacteria</taxon>
        <taxon>Moraxellales</taxon>
        <taxon>Moraxellaceae</taxon>
        <taxon>Acinetobacter</taxon>
        <taxon>Acinetobacter Taxon 24</taxon>
    </lineage>
</organism>
<evidence type="ECO:0000313" key="1">
    <source>
        <dbReference type="EMBL" id="NNH27642.1"/>
    </source>
</evidence>
<reference evidence="1 2" key="1">
    <citation type="submission" date="2020-04" db="EMBL/GenBank/DDBJ databases">
        <title>Acinetobacter Taxon 24.</title>
        <authorList>
            <person name="Nemec A."/>
            <person name="Radolfova-Krizova L."/>
            <person name="Higgins P.G."/>
            <person name="Spanelova P."/>
        </authorList>
    </citation>
    <scope>NUCLEOTIDE SEQUENCE [LARGE SCALE GENOMIC DNA]</scope>
    <source>
        <strain evidence="1 2">ANC 5084</strain>
    </source>
</reference>
<evidence type="ECO:0000313" key="2">
    <source>
        <dbReference type="Proteomes" id="UP000555322"/>
    </source>
</evidence>
<proteinExistence type="predicted"/>
<protein>
    <submittedName>
        <fullName evidence="1">Uncharacterized protein</fullName>
    </submittedName>
</protein>
<dbReference type="EMBL" id="JABERJ010000043">
    <property type="protein sequence ID" value="NNH27642.1"/>
    <property type="molecule type" value="Genomic_DNA"/>
</dbReference>
<name>A0ABX1UWR0_9GAMM</name>
<sequence length="49" mass="5282">MLTTHVGISNMCGSEEVCLPLGTEAKAHIDPFIFPFTTSVFTAVDKEPV</sequence>
<dbReference type="Proteomes" id="UP000555322">
    <property type="component" value="Unassembled WGS sequence"/>
</dbReference>
<gene>
    <name evidence="1" type="ORF">HLH15_14500</name>
</gene>
<comment type="caution">
    <text evidence="1">The sequence shown here is derived from an EMBL/GenBank/DDBJ whole genome shotgun (WGS) entry which is preliminary data.</text>
</comment>
<accession>A0ABX1UWR0</accession>
<dbReference type="RefSeq" id="WP_165492609.1">
    <property type="nucleotide sequence ID" value="NZ_JABERJ010000043.1"/>
</dbReference>